<organism evidence="6 7">
    <name type="scientific">Erysipelothrix larvae</name>
    <dbReference type="NCBI Taxonomy" id="1514105"/>
    <lineage>
        <taxon>Bacteria</taxon>
        <taxon>Bacillati</taxon>
        <taxon>Bacillota</taxon>
        <taxon>Erysipelotrichia</taxon>
        <taxon>Erysipelotrichales</taxon>
        <taxon>Erysipelotrichaceae</taxon>
        <taxon>Erysipelothrix</taxon>
    </lineage>
</organism>
<evidence type="ECO:0000256" key="2">
    <source>
        <dbReference type="ARBA" id="ARBA00022448"/>
    </source>
</evidence>
<dbReference type="STRING" id="1514105.AOC36_08915"/>
<name>A0A0X8H0Z9_9FIRM</name>
<dbReference type="CDD" id="cd03255">
    <property type="entry name" value="ABC_MJ0796_LolCDE_FtsE"/>
    <property type="match status" value="1"/>
</dbReference>
<evidence type="ECO:0000313" key="6">
    <source>
        <dbReference type="EMBL" id="AMC94104.1"/>
    </source>
</evidence>
<evidence type="ECO:0000256" key="4">
    <source>
        <dbReference type="ARBA" id="ARBA00022840"/>
    </source>
</evidence>
<reference evidence="6 7" key="1">
    <citation type="submission" date="2015-10" db="EMBL/GenBank/DDBJ databases">
        <title>Erysipelothrix larvae sp. LV19 isolated from the larval gut of the rhinoceros beetle, Trypoxylus dichotomus.</title>
        <authorList>
            <person name="Lim S."/>
            <person name="Kim B.-C."/>
        </authorList>
    </citation>
    <scope>NUCLEOTIDE SEQUENCE [LARGE SCALE GENOMIC DNA]</scope>
    <source>
        <strain evidence="6 7">LV19</strain>
    </source>
</reference>
<dbReference type="PANTHER" id="PTHR24220:SF689">
    <property type="entry name" value="LIPOPROTEIN-RELEASING SYSTEM ATP-BINDING PROTEIN LOLD"/>
    <property type="match status" value="1"/>
</dbReference>
<evidence type="ECO:0000256" key="3">
    <source>
        <dbReference type="ARBA" id="ARBA00022741"/>
    </source>
</evidence>
<proteinExistence type="inferred from homology"/>
<dbReference type="Gene3D" id="3.40.50.300">
    <property type="entry name" value="P-loop containing nucleotide triphosphate hydrolases"/>
    <property type="match status" value="1"/>
</dbReference>
<evidence type="ECO:0000259" key="5">
    <source>
        <dbReference type="PROSITE" id="PS50893"/>
    </source>
</evidence>
<dbReference type="EMBL" id="CP013213">
    <property type="protein sequence ID" value="AMC94104.1"/>
    <property type="molecule type" value="Genomic_DNA"/>
</dbReference>
<keyword evidence="2" id="KW-0813">Transport</keyword>
<dbReference type="KEGG" id="erl:AOC36_08915"/>
<evidence type="ECO:0000256" key="1">
    <source>
        <dbReference type="ARBA" id="ARBA00005417"/>
    </source>
</evidence>
<dbReference type="PANTHER" id="PTHR24220">
    <property type="entry name" value="IMPORT ATP-BINDING PROTEIN"/>
    <property type="match status" value="1"/>
</dbReference>
<keyword evidence="7" id="KW-1185">Reference proteome</keyword>
<dbReference type="OrthoDB" id="9802264at2"/>
<dbReference type="PROSITE" id="PS00211">
    <property type="entry name" value="ABC_TRANSPORTER_1"/>
    <property type="match status" value="1"/>
</dbReference>
<dbReference type="InterPro" id="IPR003593">
    <property type="entry name" value="AAA+_ATPase"/>
</dbReference>
<accession>A0A0X8H0Z9</accession>
<feature type="domain" description="ABC transporter" evidence="5">
    <location>
        <begin position="5"/>
        <end position="222"/>
    </location>
</feature>
<dbReference type="InterPro" id="IPR003439">
    <property type="entry name" value="ABC_transporter-like_ATP-bd"/>
</dbReference>
<dbReference type="InterPro" id="IPR027417">
    <property type="entry name" value="P-loop_NTPase"/>
</dbReference>
<dbReference type="InterPro" id="IPR017871">
    <property type="entry name" value="ABC_transporter-like_CS"/>
</dbReference>
<dbReference type="SMART" id="SM00382">
    <property type="entry name" value="AAA"/>
    <property type="match status" value="1"/>
</dbReference>
<comment type="similarity">
    <text evidence="1">Belongs to the ABC transporter superfamily.</text>
</comment>
<dbReference type="PROSITE" id="PS50893">
    <property type="entry name" value="ABC_TRANSPORTER_2"/>
    <property type="match status" value="1"/>
</dbReference>
<keyword evidence="3" id="KW-0547">Nucleotide-binding</keyword>
<dbReference type="RefSeq" id="WP_067633495.1">
    <property type="nucleotide sequence ID" value="NZ_CP013213.1"/>
</dbReference>
<protein>
    <submittedName>
        <fullName evidence="6">ABC transporter</fullName>
    </submittedName>
</protein>
<dbReference type="GO" id="GO:0005524">
    <property type="term" value="F:ATP binding"/>
    <property type="evidence" value="ECO:0007669"/>
    <property type="project" value="UniProtKB-KW"/>
</dbReference>
<keyword evidence="4" id="KW-0067">ATP-binding</keyword>
<dbReference type="GO" id="GO:0022857">
    <property type="term" value="F:transmembrane transporter activity"/>
    <property type="evidence" value="ECO:0007669"/>
    <property type="project" value="TreeGrafter"/>
</dbReference>
<dbReference type="Pfam" id="PF00005">
    <property type="entry name" value="ABC_tran"/>
    <property type="match status" value="1"/>
</dbReference>
<gene>
    <name evidence="6" type="ORF">AOC36_08915</name>
</gene>
<dbReference type="InterPro" id="IPR015854">
    <property type="entry name" value="ABC_transpr_LolD-like"/>
</dbReference>
<dbReference type="GO" id="GO:0016887">
    <property type="term" value="F:ATP hydrolysis activity"/>
    <property type="evidence" value="ECO:0007669"/>
    <property type="project" value="InterPro"/>
</dbReference>
<dbReference type="AlphaFoldDB" id="A0A0X8H0Z9"/>
<dbReference type="Proteomes" id="UP000063781">
    <property type="component" value="Chromosome"/>
</dbReference>
<dbReference type="GO" id="GO:0005886">
    <property type="term" value="C:plasma membrane"/>
    <property type="evidence" value="ECO:0007669"/>
    <property type="project" value="TreeGrafter"/>
</dbReference>
<evidence type="ECO:0000313" key="7">
    <source>
        <dbReference type="Proteomes" id="UP000063781"/>
    </source>
</evidence>
<sequence length="222" mass="24959">MSEILKINELNYTYKDGMSERQVLSDVNYEFKEGVFYTIMGESGSGKTTLLSLMGGLEKVQSGSIEFDGKNIQTIGLDNYRRLNRTMIFQNMNLVPYLSAYENVTNGQLIRGLKVNKESALQSLSKVRIEGDMVNRGIKKLSGGEQQRVAIARSLAIDVRLILADEPTGNLDKQNENHIIELFKDLAHKENCCVIVVTHSERVARRSDVTLNIAKGQLYTNH</sequence>
<dbReference type="InterPro" id="IPR017911">
    <property type="entry name" value="MacB-like_ATP-bd"/>
</dbReference>
<dbReference type="SUPFAM" id="SSF52540">
    <property type="entry name" value="P-loop containing nucleoside triphosphate hydrolases"/>
    <property type="match status" value="1"/>
</dbReference>